<organism evidence="4 5">
    <name type="scientific">Tautonia plasticadhaerens</name>
    <dbReference type="NCBI Taxonomy" id="2527974"/>
    <lineage>
        <taxon>Bacteria</taxon>
        <taxon>Pseudomonadati</taxon>
        <taxon>Planctomycetota</taxon>
        <taxon>Planctomycetia</taxon>
        <taxon>Isosphaerales</taxon>
        <taxon>Isosphaeraceae</taxon>
        <taxon>Tautonia</taxon>
    </lineage>
</organism>
<dbReference type="Pfam" id="PF13250">
    <property type="entry name" value="SNIPE"/>
    <property type="match status" value="1"/>
</dbReference>
<dbReference type="InterPro" id="IPR025280">
    <property type="entry name" value="SNIPE"/>
</dbReference>
<accession>A0A518HBT6</accession>
<keyword evidence="5" id="KW-1185">Reference proteome</keyword>
<dbReference type="EMBL" id="CP036426">
    <property type="protein sequence ID" value="QDV38318.1"/>
    <property type="molecule type" value="Genomic_DNA"/>
</dbReference>
<feature type="region of interest" description="Disordered" evidence="2">
    <location>
        <begin position="456"/>
        <end position="480"/>
    </location>
</feature>
<gene>
    <name evidence="4" type="ORF">ElP_62700</name>
</gene>
<feature type="coiled-coil region" evidence="1">
    <location>
        <begin position="224"/>
        <end position="312"/>
    </location>
</feature>
<dbReference type="Pfam" id="PF13455">
    <property type="entry name" value="MUG113"/>
    <property type="match status" value="1"/>
</dbReference>
<evidence type="ECO:0000256" key="2">
    <source>
        <dbReference type="SAM" id="MobiDB-lite"/>
    </source>
</evidence>
<protein>
    <recommendedName>
        <fullName evidence="3">Bacteriophage T5 Orf172 DNA-binding domain-containing protein</fullName>
    </recommendedName>
</protein>
<reference evidence="4 5" key="1">
    <citation type="submission" date="2019-02" db="EMBL/GenBank/DDBJ databases">
        <title>Deep-cultivation of Planctomycetes and their phenomic and genomic characterization uncovers novel biology.</title>
        <authorList>
            <person name="Wiegand S."/>
            <person name="Jogler M."/>
            <person name="Boedeker C."/>
            <person name="Pinto D."/>
            <person name="Vollmers J."/>
            <person name="Rivas-Marin E."/>
            <person name="Kohn T."/>
            <person name="Peeters S.H."/>
            <person name="Heuer A."/>
            <person name="Rast P."/>
            <person name="Oberbeckmann S."/>
            <person name="Bunk B."/>
            <person name="Jeske O."/>
            <person name="Meyerdierks A."/>
            <person name="Storesund J.E."/>
            <person name="Kallscheuer N."/>
            <person name="Luecker S."/>
            <person name="Lage O.M."/>
            <person name="Pohl T."/>
            <person name="Merkel B.J."/>
            <person name="Hornburger P."/>
            <person name="Mueller R.-W."/>
            <person name="Bruemmer F."/>
            <person name="Labrenz M."/>
            <person name="Spormann A.M."/>
            <person name="Op den Camp H."/>
            <person name="Overmann J."/>
            <person name="Amann R."/>
            <person name="Jetten M.S.M."/>
            <person name="Mascher T."/>
            <person name="Medema M.H."/>
            <person name="Devos D.P."/>
            <person name="Kaster A.-K."/>
            <person name="Ovreas L."/>
            <person name="Rohde M."/>
            <person name="Galperin M.Y."/>
            <person name="Jogler C."/>
        </authorList>
    </citation>
    <scope>NUCLEOTIDE SEQUENCE [LARGE SCALE GENOMIC DNA]</scope>
    <source>
        <strain evidence="4 5">ElP</strain>
    </source>
</reference>
<dbReference type="SMART" id="SM00974">
    <property type="entry name" value="T5orf172"/>
    <property type="match status" value="1"/>
</dbReference>
<feature type="compositionally biased region" description="Acidic residues" evidence="2">
    <location>
        <begin position="461"/>
        <end position="480"/>
    </location>
</feature>
<dbReference type="Proteomes" id="UP000317835">
    <property type="component" value="Chromosome"/>
</dbReference>
<dbReference type="KEGG" id="tpla:ElP_62700"/>
<evidence type="ECO:0000259" key="3">
    <source>
        <dbReference type="SMART" id="SM00974"/>
    </source>
</evidence>
<evidence type="ECO:0000313" key="5">
    <source>
        <dbReference type="Proteomes" id="UP000317835"/>
    </source>
</evidence>
<name>A0A518HBT6_9BACT</name>
<feature type="coiled-coil region" evidence="1">
    <location>
        <begin position="13"/>
        <end position="48"/>
    </location>
</feature>
<evidence type="ECO:0000256" key="1">
    <source>
        <dbReference type="SAM" id="Coils"/>
    </source>
</evidence>
<dbReference type="AlphaFoldDB" id="A0A518HBT6"/>
<dbReference type="InterPro" id="IPR018306">
    <property type="entry name" value="Phage_T5_Orf172_DNA-bd"/>
</dbReference>
<evidence type="ECO:0000313" key="4">
    <source>
        <dbReference type="EMBL" id="QDV38318.1"/>
    </source>
</evidence>
<feature type="domain" description="Bacteriophage T5 Orf172 DNA-binding" evidence="3">
    <location>
        <begin position="329"/>
        <end position="412"/>
    </location>
</feature>
<sequence>MAAGAKESLRVTKAQSAALLEEAESKAKEITREARKEAKEKTRKVEETLALAVDYAAEIRMMADKRAEAIADKAYESLRLHDHYADTVQAYKNTVDGYLGTYAVPASHLLDELADEFGFHKAGERLKLARQRTRIMEESGEAADCNYPPGWKRDYAINFVLSAFNGKVDSILSRVKPSNQGKQIQEIKDVFSLVNHNGNVFKGARIHGEFLESRLDEYKWAVAIQRLKDKQREEQRAIREQVREEEKARKELERALKQARRDEELLSRALEQARLEFEHATIEEKGVYEARLNELSAKLADAEEKNRRAVSMAQQTKCGHVYIISNPGSFGGDVFKIGLTRRLEPMDRVRELGNASVPFGFDVHAMIYSEDAPALEASLHRKFLPMQVNKVNRRKEFFRVGIHAIKAALDEMGLQARWTLTAEAREYKETLTLENAMRDDPQLRSKWLEEQAALEQSAVLGDEEEDDSIIEEEGEVEALP</sequence>
<keyword evidence="1" id="KW-0175">Coiled coil</keyword>
<proteinExistence type="predicted"/>